<reference evidence="1 2" key="1">
    <citation type="submission" date="2018-10" db="EMBL/GenBank/DDBJ databases">
        <title>Genome sequencing of Arthrobacter oryzae TNB02.</title>
        <authorList>
            <person name="Cho Y.-J."/>
            <person name="Cho A."/>
            <person name="Kim O.-S."/>
        </authorList>
    </citation>
    <scope>NUCLEOTIDE SEQUENCE [LARGE SCALE GENOMIC DNA]</scope>
    <source>
        <strain evidence="1 2">TNB02</strain>
    </source>
</reference>
<dbReference type="OrthoDB" id="4950114at2"/>
<accession>A0A3N0BN92</accession>
<evidence type="ECO:0000313" key="2">
    <source>
        <dbReference type="Proteomes" id="UP000273807"/>
    </source>
</evidence>
<dbReference type="AlphaFoldDB" id="A0A3N0BN92"/>
<organism evidence="1 2">
    <name type="scientific">Arthrobacter oryzae</name>
    <dbReference type="NCBI Taxonomy" id="409290"/>
    <lineage>
        <taxon>Bacteria</taxon>
        <taxon>Bacillati</taxon>
        <taxon>Actinomycetota</taxon>
        <taxon>Actinomycetes</taxon>
        <taxon>Micrococcales</taxon>
        <taxon>Micrococcaceae</taxon>
        <taxon>Arthrobacter</taxon>
    </lineage>
</organism>
<dbReference type="RefSeq" id="WP_123256773.1">
    <property type="nucleotide sequence ID" value="NZ_RBED01000137.1"/>
</dbReference>
<comment type="caution">
    <text evidence="1">The sequence shown here is derived from an EMBL/GenBank/DDBJ whole genome shotgun (WGS) entry which is preliminary data.</text>
</comment>
<dbReference type="Proteomes" id="UP000273807">
    <property type="component" value="Unassembled WGS sequence"/>
</dbReference>
<name>A0A3N0BN92_9MICC</name>
<sequence>MTLQQNRPAGSTAHWDDVEIGDAVHLRRNGRLEHAGRVDDRTANGAVVWVVSGHGHRQLFHVDDGFELAVAGPEEAGHAAH</sequence>
<proteinExistence type="predicted"/>
<protein>
    <recommendedName>
        <fullName evidence="3">DUF1918 domain-containing protein</fullName>
    </recommendedName>
</protein>
<evidence type="ECO:0000313" key="1">
    <source>
        <dbReference type="EMBL" id="RNL50002.1"/>
    </source>
</evidence>
<dbReference type="EMBL" id="RBED01000137">
    <property type="protein sequence ID" value="RNL50002.1"/>
    <property type="molecule type" value="Genomic_DNA"/>
</dbReference>
<evidence type="ECO:0008006" key="3">
    <source>
        <dbReference type="Google" id="ProtNLM"/>
    </source>
</evidence>
<keyword evidence="2" id="KW-1185">Reference proteome</keyword>
<gene>
    <name evidence="1" type="ORF">D7003_17970</name>
</gene>